<organism evidence="2 3">
    <name type="scientific">Pleurodeles waltl</name>
    <name type="common">Iberian ribbed newt</name>
    <dbReference type="NCBI Taxonomy" id="8319"/>
    <lineage>
        <taxon>Eukaryota</taxon>
        <taxon>Metazoa</taxon>
        <taxon>Chordata</taxon>
        <taxon>Craniata</taxon>
        <taxon>Vertebrata</taxon>
        <taxon>Euteleostomi</taxon>
        <taxon>Amphibia</taxon>
        <taxon>Batrachia</taxon>
        <taxon>Caudata</taxon>
        <taxon>Salamandroidea</taxon>
        <taxon>Salamandridae</taxon>
        <taxon>Pleurodelinae</taxon>
        <taxon>Pleurodeles</taxon>
    </lineage>
</organism>
<sequence length="101" mass="10892">MTGRNRGPQATETNNLDKYTVQLKTVGSERNAPDSIGGPPESGDPSLREIMEAIQALRNNIESKIDAVTLDVNLLRADLCEVTDKVTTAEGQINGLQAINK</sequence>
<reference evidence="2" key="1">
    <citation type="journal article" date="2022" name="bioRxiv">
        <title>Sequencing and chromosome-scale assembly of the giantPleurodeles waltlgenome.</title>
        <authorList>
            <person name="Brown T."/>
            <person name="Elewa A."/>
            <person name="Iarovenko S."/>
            <person name="Subramanian E."/>
            <person name="Araus A.J."/>
            <person name="Petzold A."/>
            <person name="Susuki M."/>
            <person name="Suzuki K.-i.T."/>
            <person name="Hayashi T."/>
            <person name="Toyoda A."/>
            <person name="Oliveira C."/>
            <person name="Osipova E."/>
            <person name="Leigh N.D."/>
            <person name="Simon A."/>
            <person name="Yun M.H."/>
        </authorList>
    </citation>
    <scope>NUCLEOTIDE SEQUENCE</scope>
    <source>
        <strain evidence="2">20211129_DDA</strain>
        <tissue evidence="2">Liver</tissue>
    </source>
</reference>
<evidence type="ECO:0000313" key="2">
    <source>
        <dbReference type="EMBL" id="KAJ1165634.1"/>
    </source>
</evidence>
<protein>
    <submittedName>
        <fullName evidence="2">Uncharacterized protein</fullName>
    </submittedName>
</protein>
<accession>A0AAV7SNE6</accession>
<dbReference type="AlphaFoldDB" id="A0AAV7SNE6"/>
<gene>
    <name evidence="2" type="ORF">NDU88_006053</name>
</gene>
<feature type="region of interest" description="Disordered" evidence="1">
    <location>
        <begin position="27"/>
        <end position="46"/>
    </location>
</feature>
<name>A0AAV7SNE6_PLEWA</name>
<comment type="caution">
    <text evidence="2">The sequence shown here is derived from an EMBL/GenBank/DDBJ whole genome shotgun (WGS) entry which is preliminary data.</text>
</comment>
<keyword evidence="3" id="KW-1185">Reference proteome</keyword>
<proteinExistence type="predicted"/>
<dbReference type="EMBL" id="JANPWB010000008">
    <property type="protein sequence ID" value="KAJ1165634.1"/>
    <property type="molecule type" value="Genomic_DNA"/>
</dbReference>
<evidence type="ECO:0000256" key="1">
    <source>
        <dbReference type="SAM" id="MobiDB-lite"/>
    </source>
</evidence>
<evidence type="ECO:0000313" key="3">
    <source>
        <dbReference type="Proteomes" id="UP001066276"/>
    </source>
</evidence>
<dbReference type="Proteomes" id="UP001066276">
    <property type="component" value="Chromosome 4_2"/>
</dbReference>